<comment type="caution">
    <text evidence="2">The sequence shown here is derived from an EMBL/GenBank/DDBJ whole genome shotgun (WGS) entry which is preliminary data.</text>
</comment>
<dbReference type="SUPFAM" id="SSF55729">
    <property type="entry name" value="Acyl-CoA N-acyltransferases (Nat)"/>
    <property type="match status" value="1"/>
</dbReference>
<organism evidence="2 3">
    <name type="scientific">Paractinoplanes durhamensis</name>
    <dbReference type="NCBI Taxonomy" id="113563"/>
    <lineage>
        <taxon>Bacteria</taxon>
        <taxon>Bacillati</taxon>
        <taxon>Actinomycetota</taxon>
        <taxon>Actinomycetes</taxon>
        <taxon>Micromonosporales</taxon>
        <taxon>Micromonosporaceae</taxon>
        <taxon>Paractinoplanes</taxon>
    </lineage>
</organism>
<evidence type="ECO:0000313" key="3">
    <source>
        <dbReference type="Proteomes" id="UP000637628"/>
    </source>
</evidence>
<reference evidence="2 3" key="1">
    <citation type="submission" date="2021-01" db="EMBL/GenBank/DDBJ databases">
        <title>Whole genome shotgun sequence of Actinoplanes durhamensis NBRC 14914.</title>
        <authorList>
            <person name="Komaki H."/>
            <person name="Tamura T."/>
        </authorList>
    </citation>
    <scope>NUCLEOTIDE SEQUENCE [LARGE SCALE GENOMIC DNA]</scope>
    <source>
        <strain evidence="2 3">NBRC 14914</strain>
    </source>
</reference>
<dbReference type="Gene3D" id="3.40.630.30">
    <property type="match status" value="1"/>
</dbReference>
<evidence type="ECO:0000313" key="2">
    <source>
        <dbReference type="EMBL" id="GIE04331.1"/>
    </source>
</evidence>
<sequence>MLLGFAAELAASPVLPDGVTLRRVSAEEDLRRIADHQTAVWGFDCSWVADLLIGQVAAAPDRISILVAEADRRFVCTAWSGYEPGTEFVALLGGTTVPEWRGRGIYRAMIAARAQEAVERGFRLLHVDASPDSAPILRRCGFHQITTSTHFHWTPPQ</sequence>
<feature type="domain" description="N-acetyltransferase" evidence="1">
    <location>
        <begin position="19"/>
        <end position="157"/>
    </location>
</feature>
<dbReference type="EMBL" id="BOML01000043">
    <property type="protein sequence ID" value="GIE04331.1"/>
    <property type="molecule type" value="Genomic_DNA"/>
</dbReference>
<name>A0ABQ3Z3C6_9ACTN</name>
<dbReference type="PROSITE" id="PS51186">
    <property type="entry name" value="GNAT"/>
    <property type="match status" value="1"/>
</dbReference>
<dbReference type="InterPro" id="IPR000182">
    <property type="entry name" value="GNAT_dom"/>
</dbReference>
<dbReference type="InterPro" id="IPR016181">
    <property type="entry name" value="Acyl_CoA_acyltransferase"/>
</dbReference>
<gene>
    <name evidence="2" type="ORF">Adu01nite_56810</name>
</gene>
<evidence type="ECO:0000259" key="1">
    <source>
        <dbReference type="PROSITE" id="PS51186"/>
    </source>
</evidence>
<protein>
    <recommendedName>
        <fullName evidence="1">N-acetyltransferase domain-containing protein</fullName>
    </recommendedName>
</protein>
<proteinExistence type="predicted"/>
<keyword evidence="3" id="KW-1185">Reference proteome</keyword>
<dbReference type="Proteomes" id="UP000637628">
    <property type="component" value="Unassembled WGS sequence"/>
</dbReference>
<dbReference type="CDD" id="cd04301">
    <property type="entry name" value="NAT_SF"/>
    <property type="match status" value="1"/>
</dbReference>
<accession>A0ABQ3Z3C6</accession>